<keyword evidence="2" id="KW-1185">Reference proteome</keyword>
<proteinExistence type="predicted"/>
<evidence type="ECO:0000313" key="1">
    <source>
        <dbReference type="EMBL" id="KRQ09137.1"/>
    </source>
</evidence>
<gene>
    <name evidence="1" type="ORF">AOQ71_21135</name>
</gene>
<organism evidence="1 2">
    <name type="scientific">Bradyrhizobium manausense</name>
    <dbReference type="NCBI Taxonomy" id="989370"/>
    <lineage>
        <taxon>Bacteria</taxon>
        <taxon>Pseudomonadati</taxon>
        <taxon>Pseudomonadota</taxon>
        <taxon>Alphaproteobacteria</taxon>
        <taxon>Hyphomicrobiales</taxon>
        <taxon>Nitrobacteraceae</taxon>
        <taxon>Bradyrhizobium</taxon>
    </lineage>
</organism>
<reference evidence="1 2" key="1">
    <citation type="submission" date="2015-09" db="EMBL/GenBank/DDBJ databases">
        <title>Draft Genome Sequence of Bradyrhizobium manausense Strain BR 3351T, a Novel Symbiotic Nitrogen-Fixing Alphaproteobacterium Isolated from Brazilian Amazon Rain Forest.</title>
        <authorList>
            <person name="De Araujo J.L."/>
            <person name="Zilli J.E."/>
        </authorList>
    </citation>
    <scope>NUCLEOTIDE SEQUENCE [LARGE SCALE GENOMIC DNA]</scope>
    <source>
        <strain evidence="1 2">BR3351</strain>
    </source>
</reference>
<evidence type="ECO:0000313" key="2">
    <source>
        <dbReference type="Proteomes" id="UP000051936"/>
    </source>
</evidence>
<sequence length="94" mass="10238">MMTMQAALITSRDPKGLQFVSIVEAAYNKAKLDGTAAQLLNERGDELKAGVLELIAKLSATDHFADVSKEAYRSASPSEITETAKRLAKELRKN</sequence>
<accession>A0A0R3DH99</accession>
<dbReference type="Proteomes" id="UP000051936">
    <property type="component" value="Unassembled WGS sequence"/>
</dbReference>
<name>A0A0R3DH99_9BRAD</name>
<comment type="caution">
    <text evidence="1">The sequence shown here is derived from an EMBL/GenBank/DDBJ whole genome shotgun (WGS) entry which is preliminary data.</text>
</comment>
<dbReference type="AlphaFoldDB" id="A0A0R3DH99"/>
<dbReference type="STRING" id="989370.AOQ71_21135"/>
<dbReference type="EMBL" id="LJYG01000090">
    <property type="protein sequence ID" value="KRQ09137.1"/>
    <property type="molecule type" value="Genomic_DNA"/>
</dbReference>
<protein>
    <submittedName>
        <fullName evidence="1">Uncharacterized protein</fullName>
    </submittedName>
</protein>